<gene>
    <name evidence="2" type="ORF">H2204_011800</name>
</gene>
<dbReference type="EMBL" id="JAPDRN010000113">
    <property type="protein sequence ID" value="KAJ9621762.1"/>
    <property type="molecule type" value="Genomic_DNA"/>
</dbReference>
<reference evidence="2" key="1">
    <citation type="submission" date="2022-10" db="EMBL/GenBank/DDBJ databases">
        <title>Culturing micro-colonial fungi from biological soil crusts in the Mojave desert and describing Neophaeococcomyces mojavensis, and introducing the new genera and species Taxawa tesnikishii.</title>
        <authorList>
            <person name="Kurbessoian T."/>
            <person name="Stajich J.E."/>
        </authorList>
    </citation>
    <scope>NUCLEOTIDE SEQUENCE</scope>
    <source>
        <strain evidence="2">TK_35</strain>
    </source>
</reference>
<evidence type="ECO:0000256" key="1">
    <source>
        <dbReference type="SAM" id="Phobius"/>
    </source>
</evidence>
<keyword evidence="1" id="KW-1133">Transmembrane helix</keyword>
<comment type="caution">
    <text evidence="2">The sequence shown here is derived from an EMBL/GenBank/DDBJ whole genome shotgun (WGS) entry which is preliminary data.</text>
</comment>
<name>A0AA38XTX0_9EURO</name>
<evidence type="ECO:0000313" key="2">
    <source>
        <dbReference type="EMBL" id="KAJ9621762.1"/>
    </source>
</evidence>
<sequence>MTVKRYRTGMELVQLLAVLGLISGAIFGGMLAWAGKESWWAVPVVALVGMTVITLIGAPIMWQRVELDGAAGHLRYHNIGSLHRWRHVALVDVLEVRLDSFADKRKAMVSGLHLCMRNGCSPARHRLMDNAIGSYKGPSPFFRQIAAAVLRAQPRCLVDPLLRAAD</sequence>
<protein>
    <submittedName>
        <fullName evidence="2">Uncharacterized protein</fullName>
    </submittedName>
</protein>
<keyword evidence="1" id="KW-0812">Transmembrane</keyword>
<organism evidence="2">
    <name type="scientific">Knufia peltigerae</name>
    <dbReference type="NCBI Taxonomy" id="1002370"/>
    <lineage>
        <taxon>Eukaryota</taxon>
        <taxon>Fungi</taxon>
        <taxon>Dikarya</taxon>
        <taxon>Ascomycota</taxon>
        <taxon>Pezizomycotina</taxon>
        <taxon>Eurotiomycetes</taxon>
        <taxon>Chaetothyriomycetidae</taxon>
        <taxon>Chaetothyriales</taxon>
        <taxon>Trichomeriaceae</taxon>
        <taxon>Knufia</taxon>
    </lineage>
</organism>
<keyword evidence="1" id="KW-0472">Membrane</keyword>
<feature type="transmembrane region" description="Helical" evidence="1">
    <location>
        <begin position="40"/>
        <end position="62"/>
    </location>
</feature>
<accession>A0AA38XTX0</accession>
<proteinExistence type="predicted"/>
<feature type="transmembrane region" description="Helical" evidence="1">
    <location>
        <begin position="12"/>
        <end position="34"/>
    </location>
</feature>
<dbReference type="AlphaFoldDB" id="A0AA38XTX0"/>